<keyword evidence="1 4" id="KW-0732">Signal</keyword>
<accession>V4RMR9</accession>
<keyword evidence="7" id="KW-1185">Reference proteome</keyword>
<organism evidence="6 7">
    <name type="scientific">Lutibaculum baratangense AMV1</name>
    <dbReference type="NCBI Taxonomy" id="631454"/>
    <lineage>
        <taxon>Bacteria</taxon>
        <taxon>Pseudomonadati</taxon>
        <taxon>Pseudomonadota</taxon>
        <taxon>Alphaproteobacteria</taxon>
        <taxon>Hyphomicrobiales</taxon>
        <taxon>Tepidamorphaceae</taxon>
        <taxon>Lutibaculum</taxon>
    </lineage>
</organism>
<protein>
    <submittedName>
        <fullName evidence="6">Putative zinc-binding lipoprotein ZinT</fullName>
    </submittedName>
</protein>
<dbReference type="Proteomes" id="UP000017819">
    <property type="component" value="Unassembled WGS sequence"/>
</dbReference>
<gene>
    <name evidence="6" type="ORF">N177_0300</name>
</gene>
<evidence type="ECO:0000256" key="2">
    <source>
        <dbReference type="ARBA" id="ARBA00022833"/>
    </source>
</evidence>
<reference evidence="6 7" key="1">
    <citation type="journal article" date="2014" name="Genome Announc.">
        <title>Draft Genome Sequence of Lutibaculum baratangense Strain AMV1T, Isolated from a Mud Volcano in Andamans, India.</title>
        <authorList>
            <person name="Singh A."/>
            <person name="Sreenivas A."/>
            <person name="Sathyanarayana Reddy G."/>
            <person name="Pinnaka A.K."/>
            <person name="Shivaji S."/>
        </authorList>
    </citation>
    <scope>NUCLEOTIDE SEQUENCE [LARGE SCALE GENOMIC DNA]</scope>
    <source>
        <strain evidence="6 7">AMV1</strain>
    </source>
</reference>
<dbReference type="eggNOG" id="COG3443">
    <property type="taxonomic scope" value="Bacteria"/>
</dbReference>
<dbReference type="GO" id="GO:0008270">
    <property type="term" value="F:zinc ion binding"/>
    <property type="evidence" value="ECO:0007669"/>
    <property type="project" value="InterPro"/>
</dbReference>
<dbReference type="InterPro" id="IPR015304">
    <property type="entry name" value="ZinT_dom"/>
</dbReference>
<dbReference type="SUPFAM" id="SSF50814">
    <property type="entry name" value="Lipocalins"/>
    <property type="match status" value="1"/>
</dbReference>
<feature type="signal peptide" evidence="4">
    <location>
        <begin position="1"/>
        <end position="22"/>
    </location>
</feature>
<name>V4RMR9_9HYPH</name>
<evidence type="ECO:0000256" key="4">
    <source>
        <dbReference type="SAM" id="SignalP"/>
    </source>
</evidence>
<evidence type="ECO:0000259" key="5">
    <source>
        <dbReference type="Pfam" id="PF09223"/>
    </source>
</evidence>
<feature type="region of interest" description="Disordered" evidence="3">
    <location>
        <begin position="21"/>
        <end position="61"/>
    </location>
</feature>
<evidence type="ECO:0000256" key="1">
    <source>
        <dbReference type="ARBA" id="ARBA00022729"/>
    </source>
</evidence>
<keyword evidence="2" id="KW-0862">Zinc</keyword>
<feature type="domain" description="ZinT" evidence="5">
    <location>
        <begin position="59"/>
        <end position="235"/>
    </location>
</feature>
<sequence>MTRSFGALMLGAALFAAGQAKAQDGGNNQEPAAQADSHAHDHDHDHGQEQAHGHSHGSDAIYKGHFEDSQIEARQLSDWEGDWQSVYPYLQDGSLDEVMVHKAAHGDKTAEEYRAYYDTGYRTDVERITISGDTVTFYENGEPLEGRYASDGYEILTYKAGNRGVRFIFEKTDGDEAAPDFIQFSDHRIAPEKADHYHLYWGDDRAALLEEVTNWPTYYPSSLSAEEIVREMMAH</sequence>
<feature type="compositionally biased region" description="Basic and acidic residues" evidence="3">
    <location>
        <begin position="37"/>
        <end position="52"/>
    </location>
</feature>
<keyword evidence="6" id="KW-0449">Lipoprotein</keyword>
<dbReference type="PATRIC" id="fig|631454.5.peg.298"/>
<evidence type="ECO:0000313" key="7">
    <source>
        <dbReference type="Proteomes" id="UP000017819"/>
    </source>
</evidence>
<proteinExistence type="predicted"/>
<feature type="chain" id="PRO_5004726923" evidence="4">
    <location>
        <begin position="23"/>
        <end position="235"/>
    </location>
</feature>
<comment type="caution">
    <text evidence="6">The sequence shown here is derived from an EMBL/GenBank/DDBJ whole genome shotgun (WGS) entry which is preliminary data.</text>
</comment>
<dbReference type="Gene3D" id="2.40.128.20">
    <property type="match status" value="1"/>
</dbReference>
<dbReference type="AlphaFoldDB" id="V4RMR9"/>
<evidence type="ECO:0000313" key="6">
    <source>
        <dbReference type="EMBL" id="ESR27321.1"/>
    </source>
</evidence>
<dbReference type="STRING" id="631454.N177_0300"/>
<dbReference type="InterPro" id="IPR012674">
    <property type="entry name" value="Calycin"/>
</dbReference>
<dbReference type="Pfam" id="PF09223">
    <property type="entry name" value="ZinT"/>
    <property type="match status" value="1"/>
</dbReference>
<dbReference type="EMBL" id="AWXZ01000007">
    <property type="protein sequence ID" value="ESR27321.1"/>
    <property type="molecule type" value="Genomic_DNA"/>
</dbReference>
<evidence type="ECO:0000256" key="3">
    <source>
        <dbReference type="SAM" id="MobiDB-lite"/>
    </source>
</evidence>